<dbReference type="PANTHER" id="PTHR35121">
    <property type="entry name" value="HOMEODOMAIN PROTEIN 8, PUTATIVE-RELATED"/>
    <property type="match status" value="1"/>
</dbReference>
<keyword evidence="2" id="KW-1185">Reference proteome</keyword>
<evidence type="ECO:0000313" key="2">
    <source>
        <dbReference type="Proteomes" id="UP000796880"/>
    </source>
</evidence>
<dbReference type="Proteomes" id="UP000796880">
    <property type="component" value="Unassembled WGS sequence"/>
</dbReference>
<organism evidence="1 2">
    <name type="scientific">Rhamnella rubrinervis</name>
    <dbReference type="NCBI Taxonomy" id="2594499"/>
    <lineage>
        <taxon>Eukaryota</taxon>
        <taxon>Viridiplantae</taxon>
        <taxon>Streptophyta</taxon>
        <taxon>Embryophyta</taxon>
        <taxon>Tracheophyta</taxon>
        <taxon>Spermatophyta</taxon>
        <taxon>Magnoliopsida</taxon>
        <taxon>eudicotyledons</taxon>
        <taxon>Gunneridae</taxon>
        <taxon>Pentapetalae</taxon>
        <taxon>rosids</taxon>
        <taxon>fabids</taxon>
        <taxon>Rosales</taxon>
        <taxon>Rhamnaceae</taxon>
        <taxon>rhamnoid group</taxon>
        <taxon>Rhamneae</taxon>
        <taxon>Rhamnella</taxon>
    </lineage>
</organism>
<accession>A0A8K0HHS6</accession>
<sequence length="90" mass="10023">MATKAAEMSLRCVFEGSISMHDMEKEERKPYHGNCSFALQSLKGVCSDIACPHQREFSFPKKQPWRNCSLSISAASRLSSSNQNSLHCGI</sequence>
<dbReference type="AlphaFoldDB" id="A0A8K0HHS6"/>
<dbReference type="PANTHER" id="PTHR35121:SF4">
    <property type="entry name" value="SWIM-TYPE DOMAIN-CONTAINING PROTEIN"/>
    <property type="match status" value="1"/>
</dbReference>
<name>A0A8K0HHS6_9ROSA</name>
<comment type="caution">
    <text evidence="1">The sequence shown here is derived from an EMBL/GenBank/DDBJ whole genome shotgun (WGS) entry which is preliminary data.</text>
</comment>
<reference evidence="1" key="1">
    <citation type="submission" date="2020-03" db="EMBL/GenBank/DDBJ databases">
        <title>A high-quality chromosome-level genome assembly of a woody plant with both climbing and erect habits, Rhamnella rubrinervis.</title>
        <authorList>
            <person name="Lu Z."/>
            <person name="Yang Y."/>
            <person name="Zhu X."/>
            <person name="Sun Y."/>
        </authorList>
    </citation>
    <scope>NUCLEOTIDE SEQUENCE</scope>
    <source>
        <strain evidence="1">BYM</strain>
        <tissue evidence="1">Leaf</tissue>
    </source>
</reference>
<proteinExistence type="predicted"/>
<dbReference type="EMBL" id="VOIH02000002">
    <property type="protein sequence ID" value="KAF3453017.1"/>
    <property type="molecule type" value="Genomic_DNA"/>
</dbReference>
<gene>
    <name evidence="1" type="ORF">FNV43_RR03450</name>
</gene>
<dbReference type="OrthoDB" id="1193985at2759"/>
<protein>
    <submittedName>
        <fullName evidence="1">Uncharacterized protein</fullName>
    </submittedName>
</protein>
<evidence type="ECO:0000313" key="1">
    <source>
        <dbReference type="EMBL" id="KAF3453017.1"/>
    </source>
</evidence>